<dbReference type="EMBL" id="JBGMDY010000004">
    <property type="protein sequence ID" value="KAL2337656.1"/>
    <property type="molecule type" value="Genomic_DNA"/>
</dbReference>
<evidence type="ECO:0000259" key="4">
    <source>
        <dbReference type="Pfam" id="PF23559"/>
    </source>
</evidence>
<dbReference type="Pfam" id="PF23559">
    <property type="entry name" value="WHD_DRP"/>
    <property type="match status" value="1"/>
</dbReference>
<dbReference type="FunFam" id="1.10.10.10:FF:000322">
    <property type="entry name" value="Probable disease resistance protein At1g63360"/>
    <property type="match status" value="1"/>
</dbReference>
<accession>A0ABD1MPC7</accession>
<dbReference type="GO" id="GO:0051707">
    <property type="term" value="P:response to other organism"/>
    <property type="evidence" value="ECO:0007669"/>
    <property type="project" value="UniProtKB-ARBA"/>
</dbReference>
<reference evidence="6 7" key="1">
    <citation type="submission" date="2024-08" db="EMBL/GenBank/DDBJ databases">
        <title>Insights into the chromosomal genome structure of Flemingia macrophylla.</title>
        <authorList>
            <person name="Ding Y."/>
            <person name="Zhao Y."/>
            <person name="Bi W."/>
            <person name="Wu M."/>
            <person name="Zhao G."/>
            <person name="Gong Y."/>
            <person name="Li W."/>
            <person name="Zhang P."/>
        </authorList>
    </citation>
    <scope>NUCLEOTIDE SEQUENCE [LARGE SCALE GENOMIC DNA]</scope>
    <source>
        <strain evidence="6">DYQJB</strain>
        <tissue evidence="6">Leaf</tissue>
    </source>
</reference>
<dbReference type="AlphaFoldDB" id="A0ABD1MPC7"/>
<dbReference type="Pfam" id="PF23598">
    <property type="entry name" value="LRR_14"/>
    <property type="match status" value="1"/>
</dbReference>
<sequence length="515" mass="59272">MHFLAQSESIENRSALEKIGREIVKKCDGLPLASQSLGGMLRRKHANRDWINILESDIWQLPECHCQIIPALRISYHYLPPHLKRCFVYCSLFPKDYEFIKNELILLWMAEGLLKIPKKEETLEEVGYEYFDYLVSTSFFHKTRRDHFVMHDLVHDLATSLGKGFYMSSETLGKETKIDVETRHLSFTKFNDPGYDDFEAFTRVKSLRTFLPIDLEDSPFHIEKTPHIIIQKLTYLRVLSFCGFRSLNVLPDKIGELIHLRYLKLSRTSIKFLPKSLCNLYNLQTLKLNGCIKLTKLPSDMQNLGNLRHLDIQGTSIEDMPKGMGKLDHLQHLDLFFVGKHKDNGIKELGGLSNLHGSLKIKNLENVNYNDEALEAKMKDMKHIDDLYLECSLQDNNGADLETEFDVLCQLQPHQNLTLLKINGYNGTKFPDWVGNFSYHKLSFLVLETCENCCMLPSLGQLPSLERLEIMHMNSVQVVNAGFYKNGDCSLVTPFPSLKILIFFLHVLLGGVELL</sequence>
<dbReference type="InterPro" id="IPR042197">
    <property type="entry name" value="Apaf_helical"/>
</dbReference>
<dbReference type="InterPro" id="IPR032675">
    <property type="entry name" value="LRR_dom_sf"/>
</dbReference>
<dbReference type="GO" id="GO:0006952">
    <property type="term" value="P:defense response"/>
    <property type="evidence" value="ECO:0007669"/>
    <property type="project" value="UniProtKB-KW"/>
</dbReference>
<proteinExistence type="predicted"/>
<keyword evidence="7" id="KW-1185">Reference proteome</keyword>
<dbReference type="SUPFAM" id="SSF52058">
    <property type="entry name" value="L domain-like"/>
    <property type="match status" value="1"/>
</dbReference>
<organism evidence="6 7">
    <name type="scientific">Flemingia macrophylla</name>
    <dbReference type="NCBI Taxonomy" id="520843"/>
    <lineage>
        <taxon>Eukaryota</taxon>
        <taxon>Viridiplantae</taxon>
        <taxon>Streptophyta</taxon>
        <taxon>Embryophyta</taxon>
        <taxon>Tracheophyta</taxon>
        <taxon>Spermatophyta</taxon>
        <taxon>Magnoliopsida</taxon>
        <taxon>eudicotyledons</taxon>
        <taxon>Gunneridae</taxon>
        <taxon>Pentapetalae</taxon>
        <taxon>rosids</taxon>
        <taxon>fabids</taxon>
        <taxon>Fabales</taxon>
        <taxon>Fabaceae</taxon>
        <taxon>Papilionoideae</taxon>
        <taxon>50 kb inversion clade</taxon>
        <taxon>NPAAA clade</taxon>
        <taxon>indigoferoid/millettioid clade</taxon>
        <taxon>Phaseoleae</taxon>
        <taxon>Flemingia</taxon>
    </lineage>
</organism>
<dbReference type="SUPFAM" id="SSF52540">
    <property type="entry name" value="P-loop containing nucleoside triphosphate hydrolases"/>
    <property type="match status" value="1"/>
</dbReference>
<evidence type="ECO:0000256" key="1">
    <source>
        <dbReference type="ARBA" id="ARBA00022614"/>
    </source>
</evidence>
<gene>
    <name evidence="6" type="ORF">Fmac_012102</name>
</gene>
<evidence type="ECO:0000313" key="7">
    <source>
        <dbReference type="Proteomes" id="UP001603857"/>
    </source>
</evidence>
<feature type="domain" description="Disease resistance protein winged helix" evidence="4">
    <location>
        <begin position="92"/>
        <end position="158"/>
    </location>
</feature>
<protein>
    <recommendedName>
        <fullName evidence="8">NB-ARC domain-containing protein</fullName>
    </recommendedName>
</protein>
<evidence type="ECO:0000256" key="2">
    <source>
        <dbReference type="ARBA" id="ARBA00022737"/>
    </source>
</evidence>
<evidence type="ECO:0000259" key="5">
    <source>
        <dbReference type="Pfam" id="PF23598"/>
    </source>
</evidence>
<dbReference type="InterPro" id="IPR044974">
    <property type="entry name" value="Disease_R_plants"/>
</dbReference>
<dbReference type="InterPro" id="IPR036388">
    <property type="entry name" value="WH-like_DNA-bd_sf"/>
</dbReference>
<dbReference type="InterPro" id="IPR055414">
    <property type="entry name" value="LRR_R13L4/SHOC2-like"/>
</dbReference>
<dbReference type="InterPro" id="IPR058922">
    <property type="entry name" value="WHD_DRP"/>
</dbReference>
<dbReference type="InterPro" id="IPR003591">
    <property type="entry name" value="Leu-rich_rpt_typical-subtyp"/>
</dbReference>
<name>A0ABD1MPC7_9FABA</name>
<dbReference type="PANTHER" id="PTHR23155">
    <property type="entry name" value="DISEASE RESISTANCE PROTEIN RP"/>
    <property type="match status" value="1"/>
</dbReference>
<keyword evidence="1" id="KW-0433">Leucine-rich repeat</keyword>
<dbReference type="SMART" id="SM00369">
    <property type="entry name" value="LRR_TYP"/>
    <property type="match status" value="2"/>
</dbReference>
<evidence type="ECO:0000313" key="6">
    <source>
        <dbReference type="EMBL" id="KAL2337656.1"/>
    </source>
</evidence>
<feature type="domain" description="Disease resistance R13L4/SHOC-2-like LRR" evidence="5">
    <location>
        <begin position="230"/>
        <end position="492"/>
    </location>
</feature>
<dbReference type="Proteomes" id="UP001603857">
    <property type="component" value="Unassembled WGS sequence"/>
</dbReference>
<evidence type="ECO:0000256" key="3">
    <source>
        <dbReference type="ARBA" id="ARBA00022821"/>
    </source>
</evidence>
<dbReference type="Gene3D" id="1.10.10.10">
    <property type="entry name" value="Winged helix-like DNA-binding domain superfamily/Winged helix DNA-binding domain"/>
    <property type="match status" value="1"/>
</dbReference>
<keyword evidence="2" id="KW-0677">Repeat</keyword>
<dbReference type="InterPro" id="IPR027417">
    <property type="entry name" value="P-loop_NTPase"/>
</dbReference>
<dbReference type="Gene3D" id="1.10.8.430">
    <property type="entry name" value="Helical domain of apoptotic protease-activating factors"/>
    <property type="match status" value="1"/>
</dbReference>
<dbReference type="PANTHER" id="PTHR23155:SF1071">
    <property type="entry name" value="DISEASE RESISTANCE RPP13-LIKE PROTEIN 1"/>
    <property type="match status" value="1"/>
</dbReference>
<keyword evidence="3" id="KW-0611">Plant defense</keyword>
<comment type="caution">
    <text evidence="6">The sequence shown here is derived from an EMBL/GenBank/DDBJ whole genome shotgun (WGS) entry which is preliminary data.</text>
</comment>
<evidence type="ECO:0008006" key="8">
    <source>
        <dbReference type="Google" id="ProtNLM"/>
    </source>
</evidence>
<dbReference type="Gene3D" id="3.80.10.10">
    <property type="entry name" value="Ribonuclease Inhibitor"/>
    <property type="match status" value="1"/>
</dbReference>